<dbReference type="EMBL" id="CAMAPE010000035">
    <property type="protein sequence ID" value="CAH9096980.1"/>
    <property type="molecule type" value="Genomic_DNA"/>
</dbReference>
<sequence length="162" mass="18365">MTSSEGQNFGGSSSQARHNGHLYPISLNPSSPLALASIPSPGPVWHRRLGHCGETVLRLLRSRKLISSSSNFEHDCISCHLGKPQRLPFSDASHTSSAPLQLIHFDVWKSPVLSNLGFKYYVCFIDDFSRFTWVYPLRTKNEVIHQFRVFKDLVENLFHSKI</sequence>
<protein>
    <recommendedName>
        <fullName evidence="2">GAG-pre-integrase domain-containing protein</fullName>
    </recommendedName>
</protein>
<dbReference type="PANTHER" id="PTHR42648">
    <property type="entry name" value="TRANSPOSASE, PUTATIVE-RELATED"/>
    <property type="match status" value="1"/>
</dbReference>
<evidence type="ECO:0000313" key="3">
    <source>
        <dbReference type="EMBL" id="CAH9096980.1"/>
    </source>
</evidence>
<organism evidence="3 4">
    <name type="scientific">Cuscuta europaea</name>
    <name type="common">European dodder</name>
    <dbReference type="NCBI Taxonomy" id="41803"/>
    <lineage>
        <taxon>Eukaryota</taxon>
        <taxon>Viridiplantae</taxon>
        <taxon>Streptophyta</taxon>
        <taxon>Embryophyta</taxon>
        <taxon>Tracheophyta</taxon>
        <taxon>Spermatophyta</taxon>
        <taxon>Magnoliopsida</taxon>
        <taxon>eudicotyledons</taxon>
        <taxon>Gunneridae</taxon>
        <taxon>Pentapetalae</taxon>
        <taxon>asterids</taxon>
        <taxon>lamiids</taxon>
        <taxon>Solanales</taxon>
        <taxon>Convolvulaceae</taxon>
        <taxon>Cuscuteae</taxon>
        <taxon>Cuscuta</taxon>
        <taxon>Cuscuta subgen. Cuscuta</taxon>
    </lineage>
</organism>
<proteinExistence type="predicted"/>
<dbReference type="PANTHER" id="PTHR42648:SF26">
    <property type="entry name" value="INTEGRASE CATALYTIC DOMAIN-CONTAINING PROTEIN"/>
    <property type="match status" value="1"/>
</dbReference>
<evidence type="ECO:0000313" key="4">
    <source>
        <dbReference type="Proteomes" id="UP001152484"/>
    </source>
</evidence>
<gene>
    <name evidence="3" type="ORF">CEURO_LOCUS13650</name>
</gene>
<evidence type="ECO:0000259" key="2">
    <source>
        <dbReference type="Pfam" id="PF13976"/>
    </source>
</evidence>
<feature type="region of interest" description="Disordered" evidence="1">
    <location>
        <begin position="1"/>
        <end position="21"/>
    </location>
</feature>
<dbReference type="GO" id="GO:0003676">
    <property type="term" value="F:nucleic acid binding"/>
    <property type="evidence" value="ECO:0007669"/>
    <property type="project" value="InterPro"/>
</dbReference>
<dbReference type="InterPro" id="IPR039537">
    <property type="entry name" value="Retrotran_Ty1/copia-like"/>
</dbReference>
<dbReference type="InterPro" id="IPR025724">
    <property type="entry name" value="GAG-pre-integrase_dom"/>
</dbReference>
<name>A0A9P1ECU2_CUSEU</name>
<feature type="domain" description="GAG-pre-integrase" evidence="2">
    <location>
        <begin position="22"/>
        <end position="83"/>
    </location>
</feature>
<dbReference type="AlphaFoldDB" id="A0A9P1ECU2"/>
<dbReference type="OrthoDB" id="780992at2759"/>
<dbReference type="SUPFAM" id="SSF53098">
    <property type="entry name" value="Ribonuclease H-like"/>
    <property type="match status" value="1"/>
</dbReference>
<comment type="caution">
    <text evidence="3">The sequence shown here is derived from an EMBL/GenBank/DDBJ whole genome shotgun (WGS) entry which is preliminary data.</text>
</comment>
<feature type="compositionally biased region" description="Polar residues" evidence="1">
    <location>
        <begin position="1"/>
        <end position="17"/>
    </location>
</feature>
<dbReference type="Pfam" id="PF13976">
    <property type="entry name" value="gag_pre-integrs"/>
    <property type="match status" value="1"/>
</dbReference>
<dbReference type="InterPro" id="IPR036397">
    <property type="entry name" value="RNaseH_sf"/>
</dbReference>
<keyword evidence="4" id="KW-1185">Reference proteome</keyword>
<accession>A0A9P1ECU2</accession>
<dbReference type="InterPro" id="IPR012337">
    <property type="entry name" value="RNaseH-like_sf"/>
</dbReference>
<feature type="non-terminal residue" evidence="3">
    <location>
        <position position="162"/>
    </location>
</feature>
<dbReference type="Gene3D" id="3.30.420.10">
    <property type="entry name" value="Ribonuclease H-like superfamily/Ribonuclease H"/>
    <property type="match status" value="1"/>
</dbReference>
<reference evidence="3" key="1">
    <citation type="submission" date="2022-07" db="EMBL/GenBank/DDBJ databases">
        <authorList>
            <person name="Macas J."/>
            <person name="Novak P."/>
            <person name="Neumann P."/>
        </authorList>
    </citation>
    <scope>NUCLEOTIDE SEQUENCE</scope>
</reference>
<evidence type="ECO:0000256" key="1">
    <source>
        <dbReference type="SAM" id="MobiDB-lite"/>
    </source>
</evidence>
<dbReference type="Proteomes" id="UP001152484">
    <property type="component" value="Unassembled WGS sequence"/>
</dbReference>